<sequence length="238" mass="25115">MRVKEEEVAAAFPSPLETIAASALLLLSGAGDEAAALPCSPPPSSKTTCLDVIPDKDGSGLSSASSESTDSKSDSSSLTSSVSSTRSHARKIRVITARLRGKLQVSRKARSKVSFITKPSPGKNDCTSNGSSTSTSSGTTVAETGSFTRTDNKPKAANGKHHIRSTHIGLRAEAILKLLSEGSAHETRIRKELGDSPDTSKALRALLKLEEVKRSGKGGRRNPFIYTIAQRELRISAD</sequence>
<comment type="caution">
    <text evidence="1">The sequence shown here is derived from an EMBL/GenBank/DDBJ whole genome shotgun (WGS) entry which is preliminary data.</text>
</comment>
<accession>A0ACB9N3V7</accession>
<proteinExistence type="predicted"/>
<dbReference type="EMBL" id="CM042887">
    <property type="protein sequence ID" value="KAI4330512.1"/>
    <property type="molecule type" value="Genomic_DNA"/>
</dbReference>
<organism evidence="1 2">
    <name type="scientific">Melastoma candidum</name>
    <dbReference type="NCBI Taxonomy" id="119954"/>
    <lineage>
        <taxon>Eukaryota</taxon>
        <taxon>Viridiplantae</taxon>
        <taxon>Streptophyta</taxon>
        <taxon>Embryophyta</taxon>
        <taxon>Tracheophyta</taxon>
        <taxon>Spermatophyta</taxon>
        <taxon>Magnoliopsida</taxon>
        <taxon>eudicotyledons</taxon>
        <taxon>Gunneridae</taxon>
        <taxon>Pentapetalae</taxon>
        <taxon>rosids</taxon>
        <taxon>malvids</taxon>
        <taxon>Myrtales</taxon>
        <taxon>Melastomataceae</taxon>
        <taxon>Melastomatoideae</taxon>
        <taxon>Melastomateae</taxon>
        <taxon>Melastoma</taxon>
    </lineage>
</organism>
<evidence type="ECO:0000313" key="2">
    <source>
        <dbReference type="Proteomes" id="UP001057402"/>
    </source>
</evidence>
<protein>
    <submittedName>
        <fullName evidence="1">Uncharacterized protein</fullName>
    </submittedName>
</protein>
<keyword evidence="2" id="KW-1185">Reference proteome</keyword>
<name>A0ACB9N3V7_9MYRT</name>
<gene>
    <name evidence="1" type="ORF">MLD38_028797</name>
</gene>
<dbReference type="Proteomes" id="UP001057402">
    <property type="component" value="Chromosome 8"/>
</dbReference>
<reference evidence="2" key="1">
    <citation type="journal article" date="2023" name="Front. Plant Sci.">
        <title>Chromosomal-level genome assembly of Melastoma candidum provides insights into trichome evolution.</title>
        <authorList>
            <person name="Zhong Y."/>
            <person name="Wu W."/>
            <person name="Sun C."/>
            <person name="Zou P."/>
            <person name="Liu Y."/>
            <person name="Dai S."/>
            <person name="Zhou R."/>
        </authorList>
    </citation>
    <scope>NUCLEOTIDE SEQUENCE [LARGE SCALE GENOMIC DNA]</scope>
</reference>
<evidence type="ECO:0000313" key="1">
    <source>
        <dbReference type="EMBL" id="KAI4330512.1"/>
    </source>
</evidence>